<evidence type="ECO:0000313" key="5">
    <source>
        <dbReference type="Proteomes" id="UP000036923"/>
    </source>
</evidence>
<name>A0A0L6JTD5_9FIRM</name>
<dbReference type="InterPro" id="IPR008258">
    <property type="entry name" value="Transglycosylase_SLT_dom_1"/>
</dbReference>
<dbReference type="GO" id="GO:0000270">
    <property type="term" value="P:peptidoglycan metabolic process"/>
    <property type="evidence" value="ECO:0007669"/>
    <property type="project" value="InterPro"/>
</dbReference>
<dbReference type="GO" id="GO:0008933">
    <property type="term" value="F:peptidoglycan lytic transglycosylase activity"/>
    <property type="evidence" value="ECO:0007669"/>
    <property type="project" value="InterPro"/>
</dbReference>
<organism evidence="4 5">
    <name type="scientific">Pseudobacteroides cellulosolvens ATCC 35603 = DSM 2933</name>
    <dbReference type="NCBI Taxonomy" id="398512"/>
    <lineage>
        <taxon>Bacteria</taxon>
        <taxon>Bacillati</taxon>
        <taxon>Bacillota</taxon>
        <taxon>Clostridia</taxon>
        <taxon>Eubacteriales</taxon>
        <taxon>Oscillospiraceae</taxon>
        <taxon>Pseudobacteroides</taxon>
    </lineage>
</organism>
<dbReference type="PROSITE" id="PS00922">
    <property type="entry name" value="TRANSGLYCOSYLASE"/>
    <property type="match status" value="1"/>
</dbReference>
<dbReference type="AlphaFoldDB" id="A0A0L6JTD5"/>
<comment type="caution">
    <text evidence="4">The sequence shown here is derived from an EMBL/GenBank/DDBJ whole genome shotgun (WGS) entry which is preliminary data.</text>
</comment>
<evidence type="ECO:0000256" key="1">
    <source>
        <dbReference type="ARBA" id="ARBA00007734"/>
    </source>
</evidence>
<dbReference type="OrthoDB" id="9815002at2"/>
<reference evidence="5" key="1">
    <citation type="submission" date="2015-07" db="EMBL/GenBank/DDBJ databases">
        <title>Near-Complete Genome Sequence of the Cellulolytic Bacterium Bacteroides (Pseudobacteroides) cellulosolvens ATCC 35603.</title>
        <authorList>
            <person name="Dassa B."/>
            <person name="Utturkar S.M."/>
            <person name="Klingeman D.M."/>
            <person name="Hurt R.A."/>
            <person name="Keller M."/>
            <person name="Xu J."/>
            <person name="Reddy Y.H.K."/>
            <person name="Borovok I."/>
            <person name="Grinberg I.R."/>
            <person name="Lamed R."/>
            <person name="Zhivin O."/>
            <person name="Bayer E.A."/>
            <person name="Brown S.D."/>
        </authorList>
    </citation>
    <scope>NUCLEOTIDE SEQUENCE [LARGE SCALE GENOMIC DNA]</scope>
    <source>
        <strain evidence="5">DSM 2933</strain>
    </source>
</reference>
<dbReference type="EMBL" id="LGTC01000001">
    <property type="protein sequence ID" value="KNY29111.1"/>
    <property type="molecule type" value="Genomic_DNA"/>
</dbReference>
<comment type="similarity">
    <text evidence="1">Belongs to the transglycosylase Slt family.</text>
</comment>
<dbReference type="Proteomes" id="UP000036923">
    <property type="component" value="Unassembled WGS sequence"/>
</dbReference>
<keyword evidence="5" id="KW-1185">Reference proteome</keyword>
<feature type="region of interest" description="Disordered" evidence="2">
    <location>
        <begin position="44"/>
        <end position="64"/>
    </location>
</feature>
<dbReference type="InterPro" id="IPR023346">
    <property type="entry name" value="Lysozyme-like_dom_sf"/>
</dbReference>
<dbReference type="Gene3D" id="1.10.530.10">
    <property type="match status" value="1"/>
</dbReference>
<dbReference type="PANTHER" id="PTHR37423">
    <property type="entry name" value="SOLUBLE LYTIC MUREIN TRANSGLYCOSYLASE-RELATED"/>
    <property type="match status" value="1"/>
</dbReference>
<feature type="domain" description="Transglycosylase SLT" evidence="3">
    <location>
        <begin position="109"/>
        <end position="215"/>
    </location>
</feature>
<dbReference type="Pfam" id="PF01464">
    <property type="entry name" value="SLT"/>
    <property type="match status" value="1"/>
</dbReference>
<accession>A0A0L6JTD5</accession>
<dbReference type="CDD" id="cd00254">
    <property type="entry name" value="LT-like"/>
    <property type="match status" value="1"/>
</dbReference>
<evidence type="ECO:0000256" key="2">
    <source>
        <dbReference type="SAM" id="MobiDB-lite"/>
    </source>
</evidence>
<dbReference type="SUPFAM" id="SSF53955">
    <property type="entry name" value="Lysozyme-like"/>
    <property type="match status" value="1"/>
</dbReference>
<dbReference type="eggNOG" id="COG0741">
    <property type="taxonomic scope" value="Bacteria"/>
</dbReference>
<dbReference type="InterPro" id="IPR000189">
    <property type="entry name" value="Transglyc_AS"/>
</dbReference>
<dbReference type="PANTHER" id="PTHR37423:SF2">
    <property type="entry name" value="MEMBRANE-BOUND LYTIC MUREIN TRANSGLYCOSYLASE C"/>
    <property type="match status" value="1"/>
</dbReference>
<sequence length="232" mass="25369">MSLSVNDIFAQKLNDIQSRVPLRMNMPSTKTSFQKVLEEETNKDAAADVSASDNIAPEKNTSSEKITVPKTAAYNSMNTNRLKAELSRANSSASVPKDKIKQMELINTAIEEASQKYGVDANLIKAVIKQESSFNPYALSSAGAQGLMQLMPGTAAGLNVTNPWDIEQNIDGGTRYLRDQINAFGGDLKLALAAYNAGPGNVKKYNGVPPFNETQHYVKVVINNYNEYKDEK</sequence>
<proteinExistence type="inferred from homology"/>
<gene>
    <name evidence="4" type="ORF">Bccel_4385</name>
</gene>
<evidence type="ECO:0000313" key="4">
    <source>
        <dbReference type="EMBL" id="KNY29111.1"/>
    </source>
</evidence>
<dbReference type="STRING" id="398512.Bccel_4385"/>
<evidence type="ECO:0000259" key="3">
    <source>
        <dbReference type="Pfam" id="PF01464"/>
    </source>
</evidence>
<dbReference type="GO" id="GO:0016020">
    <property type="term" value="C:membrane"/>
    <property type="evidence" value="ECO:0007669"/>
    <property type="project" value="InterPro"/>
</dbReference>
<protein>
    <submittedName>
        <fullName evidence="4">Lytic transglycosylase catalytic</fullName>
    </submittedName>
</protein>
<dbReference type="RefSeq" id="WP_036937224.1">
    <property type="nucleotide sequence ID" value="NZ_JQKC01000005.1"/>
</dbReference>